<evidence type="ECO:0000313" key="8">
    <source>
        <dbReference type="EMBL" id="WOH35917.1"/>
    </source>
</evidence>
<proteinExistence type="predicted"/>
<feature type="transmembrane region" description="Helical" evidence="6">
    <location>
        <begin position="12"/>
        <end position="28"/>
    </location>
</feature>
<gene>
    <name evidence="8" type="ORF">RI844_11035</name>
</gene>
<evidence type="ECO:0000256" key="5">
    <source>
        <dbReference type="ARBA" id="ARBA00023136"/>
    </source>
</evidence>
<keyword evidence="4 6" id="KW-1133">Transmembrane helix</keyword>
<evidence type="ECO:0000259" key="7">
    <source>
        <dbReference type="Pfam" id="PF01292"/>
    </source>
</evidence>
<evidence type="ECO:0000256" key="2">
    <source>
        <dbReference type="ARBA" id="ARBA00022475"/>
    </source>
</evidence>
<dbReference type="PANTHER" id="PTHR30485:SF2">
    <property type="entry name" value="BLL0597 PROTEIN"/>
    <property type="match status" value="1"/>
</dbReference>
<evidence type="ECO:0000256" key="6">
    <source>
        <dbReference type="SAM" id="Phobius"/>
    </source>
</evidence>
<dbReference type="SUPFAM" id="SSF81342">
    <property type="entry name" value="Transmembrane di-heme cytochromes"/>
    <property type="match status" value="1"/>
</dbReference>
<dbReference type="Proteomes" id="UP001301442">
    <property type="component" value="Chromosome"/>
</dbReference>
<keyword evidence="9" id="KW-1185">Reference proteome</keyword>
<organism evidence="8 9">
    <name type="scientific">Thalassotalea fonticola</name>
    <dbReference type="NCBI Taxonomy" id="3065649"/>
    <lineage>
        <taxon>Bacteria</taxon>
        <taxon>Pseudomonadati</taxon>
        <taxon>Pseudomonadota</taxon>
        <taxon>Gammaproteobacteria</taxon>
        <taxon>Alteromonadales</taxon>
        <taxon>Colwelliaceae</taxon>
        <taxon>Thalassotalea</taxon>
    </lineage>
</organism>
<dbReference type="RefSeq" id="WP_348394732.1">
    <property type="nucleotide sequence ID" value="NZ_CP136600.1"/>
</dbReference>
<keyword evidence="5 6" id="KW-0472">Membrane</keyword>
<protein>
    <submittedName>
        <fullName evidence="8">Cytochrome b/b6 domain-containing protein</fullName>
    </submittedName>
</protein>
<feature type="transmembrane region" description="Helical" evidence="6">
    <location>
        <begin position="192"/>
        <end position="212"/>
    </location>
</feature>
<dbReference type="InterPro" id="IPR016174">
    <property type="entry name" value="Di-haem_cyt_TM"/>
</dbReference>
<keyword evidence="3 6" id="KW-0812">Transmembrane</keyword>
<dbReference type="InterPro" id="IPR051542">
    <property type="entry name" value="Hydrogenase_cytochrome"/>
</dbReference>
<name>A0ABZ0GK26_9GAMM</name>
<evidence type="ECO:0000256" key="3">
    <source>
        <dbReference type="ARBA" id="ARBA00022692"/>
    </source>
</evidence>
<evidence type="ECO:0000256" key="4">
    <source>
        <dbReference type="ARBA" id="ARBA00022989"/>
    </source>
</evidence>
<dbReference type="EMBL" id="CP136600">
    <property type="protein sequence ID" value="WOH35917.1"/>
    <property type="molecule type" value="Genomic_DNA"/>
</dbReference>
<sequence>MQTVKVWDNFTRIYHLSQLVLLALLWYTGENAEFEWHFICGFTLAALWLSRLVWGVIGSDTSKFTHFVRTPVTVLKAWKNNSIATPHIGHNPVGGYMVMFLLFCLGVQLFTGLFASDDVFTEGPLYMMVSESFAESMDSLHHQTFNVLLVLISLHAVAGILHVLRGDNVIGAIFTGRKITEKKKTKQKFDRLNFNSATIPLTIWGILTYILYSWGMSAASY</sequence>
<keyword evidence="2" id="KW-1003">Cell membrane</keyword>
<dbReference type="Pfam" id="PF01292">
    <property type="entry name" value="Ni_hydr_CYTB"/>
    <property type="match status" value="1"/>
</dbReference>
<feature type="transmembrane region" description="Helical" evidence="6">
    <location>
        <begin position="145"/>
        <end position="164"/>
    </location>
</feature>
<accession>A0ABZ0GK26</accession>
<feature type="domain" description="Cytochrome b561 bacterial/Ni-hydrogenase" evidence="7">
    <location>
        <begin position="6"/>
        <end position="176"/>
    </location>
</feature>
<dbReference type="PANTHER" id="PTHR30485">
    <property type="entry name" value="NI/FE-HYDROGENASE 1 B-TYPE CYTOCHROME SUBUNIT"/>
    <property type="match status" value="1"/>
</dbReference>
<feature type="transmembrane region" description="Helical" evidence="6">
    <location>
        <begin position="34"/>
        <end position="54"/>
    </location>
</feature>
<dbReference type="InterPro" id="IPR011577">
    <property type="entry name" value="Cyt_b561_bac/Ni-Hgenase"/>
</dbReference>
<dbReference type="Gene3D" id="1.20.950.20">
    <property type="entry name" value="Transmembrane di-heme cytochromes, Chain C"/>
    <property type="match status" value="1"/>
</dbReference>
<feature type="transmembrane region" description="Helical" evidence="6">
    <location>
        <begin position="93"/>
        <end position="115"/>
    </location>
</feature>
<evidence type="ECO:0000313" key="9">
    <source>
        <dbReference type="Proteomes" id="UP001301442"/>
    </source>
</evidence>
<comment type="subcellular location">
    <subcellularLocation>
        <location evidence="1">Cell membrane</location>
        <topology evidence="1">Multi-pass membrane protein</topology>
    </subcellularLocation>
</comment>
<evidence type="ECO:0000256" key="1">
    <source>
        <dbReference type="ARBA" id="ARBA00004651"/>
    </source>
</evidence>
<reference evidence="8 9" key="1">
    <citation type="submission" date="2023-09" db="EMBL/GenBank/DDBJ databases">
        <authorList>
            <person name="Qi X."/>
        </authorList>
    </citation>
    <scope>NUCLEOTIDE SEQUENCE [LARGE SCALE GENOMIC DNA]</scope>
    <source>
        <strain evidence="8 9">S1-1</strain>
    </source>
</reference>